<dbReference type="EMBL" id="CP016793">
    <property type="protein sequence ID" value="ANZ38264.1"/>
    <property type="molecule type" value="Genomic_DNA"/>
</dbReference>
<evidence type="ECO:0000313" key="2">
    <source>
        <dbReference type="Proteomes" id="UP000093053"/>
    </source>
</evidence>
<keyword evidence="2" id="KW-1185">Reference proteome</keyword>
<organism evidence="1 2">
    <name type="scientific">Lentzea guizhouensis</name>
    <dbReference type="NCBI Taxonomy" id="1586287"/>
    <lineage>
        <taxon>Bacteria</taxon>
        <taxon>Bacillati</taxon>
        <taxon>Actinomycetota</taxon>
        <taxon>Actinomycetes</taxon>
        <taxon>Pseudonocardiales</taxon>
        <taxon>Pseudonocardiaceae</taxon>
        <taxon>Lentzea</taxon>
    </lineage>
</organism>
<dbReference type="STRING" id="1586287.BBK82_21550"/>
<dbReference type="RefSeq" id="WP_065916618.1">
    <property type="nucleotide sequence ID" value="NZ_CP016793.1"/>
</dbReference>
<dbReference type="KEGG" id="led:BBK82_21550"/>
<name>A0A1B2HKL2_9PSEU</name>
<evidence type="ECO:0008006" key="3">
    <source>
        <dbReference type="Google" id="ProtNLM"/>
    </source>
</evidence>
<dbReference type="AlphaFoldDB" id="A0A1B2HKL2"/>
<accession>A0A1B2HKL2</accession>
<dbReference type="Proteomes" id="UP000093053">
    <property type="component" value="Chromosome"/>
</dbReference>
<dbReference type="OrthoDB" id="3830203at2"/>
<proteinExistence type="predicted"/>
<gene>
    <name evidence="1" type="ORF">BBK82_21550</name>
</gene>
<protein>
    <recommendedName>
        <fullName evidence="3">Cold-shock protein</fullName>
    </recommendedName>
</protein>
<evidence type="ECO:0000313" key="1">
    <source>
        <dbReference type="EMBL" id="ANZ38264.1"/>
    </source>
</evidence>
<reference evidence="1 2" key="1">
    <citation type="submission" date="2016-07" db="EMBL/GenBank/DDBJ databases">
        <title>Complete genome sequence of the Lentzea guizhouensis DHS C013.</title>
        <authorList>
            <person name="Cao C."/>
        </authorList>
    </citation>
    <scope>NUCLEOTIDE SEQUENCE [LARGE SCALE GENOMIC DNA]</scope>
    <source>
        <strain evidence="1 2">DHS C013</strain>
    </source>
</reference>
<sequence>MQATVSTFDSDGSATVLRDDGVLLDVSAEAVTAGGWRMLRPGQRVTLERSPDGVITAVRMPVL</sequence>